<evidence type="ECO:0000313" key="1">
    <source>
        <dbReference type="EMBL" id="VVN40471.1"/>
    </source>
</evidence>
<evidence type="ECO:0000313" key="2">
    <source>
        <dbReference type="Proteomes" id="UP000327167"/>
    </source>
</evidence>
<dbReference type="Proteomes" id="UP000327167">
    <property type="component" value="Unassembled WGS sequence"/>
</dbReference>
<accession>A0A5E6XKC5</accession>
<gene>
    <name evidence="1" type="ORF">PS655_05404</name>
</gene>
<name>A0A5E6XKC5_PSEFL</name>
<protein>
    <submittedName>
        <fullName evidence="1">Uncharacterized protein</fullName>
    </submittedName>
</protein>
<sequence length="75" mass="8544">MMKSRALTRTPDVVAKDGRGLPVRQIAYLRQPSDAAVEPLIARQYYNAMAWYKEMGTTDNQFLLKQARTNKKKAA</sequence>
<dbReference type="AlphaFoldDB" id="A0A5E6XKC5"/>
<reference evidence="1 2" key="1">
    <citation type="submission" date="2019-09" db="EMBL/GenBank/DDBJ databases">
        <authorList>
            <person name="Chandra G."/>
            <person name="Truman W A."/>
        </authorList>
    </citation>
    <scope>NUCLEOTIDE SEQUENCE [LARGE SCALE GENOMIC DNA]</scope>
    <source>
        <strain evidence="1">PS655</strain>
    </source>
</reference>
<organism evidence="1 2">
    <name type="scientific">Pseudomonas fluorescens</name>
    <dbReference type="NCBI Taxonomy" id="294"/>
    <lineage>
        <taxon>Bacteria</taxon>
        <taxon>Pseudomonadati</taxon>
        <taxon>Pseudomonadota</taxon>
        <taxon>Gammaproteobacteria</taxon>
        <taxon>Pseudomonadales</taxon>
        <taxon>Pseudomonadaceae</taxon>
        <taxon>Pseudomonas</taxon>
    </lineage>
</organism>
<dbReference type="EMBL" id="CABVHJ010000025">
    <property type="protein sequence ID" value="VVN40471.1"/>
    <property type="molecule type" value="Genomic_DNA"/>
</dbReference>
<proteinExistence type="predicted"/>